<evidence type="ECO:0000313" key="2">
    <source>
        <dbReference type="Proteomes" id="UP001139179"/>
    </source>
</evidence>
<dbReference type="Pfam" id="PF04199">
    <property type="entry name" value="Cyclase"/>
    <property type="match status" value="1"/>
</dbReference>
<reference evidence="1" key="1">
    <citation type="submission" date="2022-05" db="EMBL/GenBank/DDBJ databases">
        <title>Comparative Genomics of Spacecraft Associated Microbes.</title>
        <authorList>
            <person name="Tran M.T."/>
            <person name="Wright A."/>
            <person name="Seuylemezian A."/>
            <person name="Eisen J."/>
            <person name="Coil D."/>
        </authorList>
    </citation>
    <scope>NUCLEOTIDE SEQUENCE</scope>
    <source>
        <strain evidence="1">214.1.1</strain>
    </source>
</reference>
<dbReference type="AlphaFoldDB" id="A0A9X2DS02"/>
<proteinExistence type="predicted"/>
<organism evidence="1 2">
    <name type="scientific">Halalkalibacter oceani</name>
    <dbReference type="NCBI Taxonomy" id="1653776"/>
    <lineage>
        <taxon>Bacteria</taxon>
        <taxon>Bacillati</taxon>
        <taxon>Bacillota</taxon>
        <taxon>Bacilli</taxon>
        <taxon>Bacillales</taxon>
        <taxon>Bacillaceae</taxon>
        <taxon>Halalkalibacter</taxon>
    </lineage>
</organism>
<evidence type="ECO:0000313" key="1">
    <source>
        <dbReference type="EMBL" id="MCM3715367.1"/>
    </source>
</evidence>
<keyword evidence="2" id="KW-1185">Reference proteome</keyword>
<dbReference type="Proteomes" id="UP001139179">
    <property type="component" value="Unassembled WGS sequence"/>
</dbReference>
<dbReference type="Gene3D" id="3.50.30.50">
    <property type="entry name" value="Putative cyclase"/>
    <property type="match status" value="1"/>
</dbReference>
<protein>
    <submittedName>
        <fullName evidence="1">Cyclase family protein</fullName>
    </submittedName>
</protein>
<accession>A0A9X2DS02</accession>
<dbReference type="InterPro" id="IPR037175">
    <property type="entry name" value="KFase_sf"/>
</dbReference>
<dbReference type="GO" id="GO:0004061">
    <property type="term" value="F:arylformamidase activity"/>
    <property type="evidence" value="ECO:0007669"/>
    <property type="project" value="InterPro"/>
</dbReference>
<dbReference type="SUPFAM" id="SSF102198">
    <property type="entry name" value="Putative cyclase"/>
    <property type="match status" value="1"/>
</dbReference>
<dbReference type="RefSeq" id="WP_251224120.1">
    <property type="nucleotide sequence ID" value="NZ_JAMBOL010000014.1"/>
</dbReference>
<dbReference type="InterPro" id="IPR007325">
    <property type="entry name" value="KFase/CYL"/>
</dbReference>
<comment type="caution">
    <text evidence="1">The sequence shown here is derived from an EMBL/GenBank/DDBJ whole genome shotgun (WGS) entry which is preliminary data.</text>
</comment>
<sequence>MGKWIDLTLPLYDYMPVGNVWAWDVPFQSTPITSDSFNGYELTMITMFSETGTRLMIRAMQDPNAPKVHELPLETLMMKDAVVVELPCQADDELFAADVEEAFANVTLEKGDAIILRTGWGDNENWVKLGDDYARTAPHFSKEAAEKLVEIMKTNESELVGTDIPYWGGGRKYQLPQWASKPAWERNPFPSVEAKRFLANYSLEKAYEDFPSPHILNSADVMYIGAMCNLGEIKQTRVKLSVLPLKVQGARGATCNVVAFEE</sequence>
<name>A0A9X2DS02_9BACI</name>
<dbReference type="GO" id="GO:0019441">
    <property type="term" value="P:L-tryptophan catabolic process to kynurenine"/>
    <property type="evidence" value="ECO:0007669"/>
    <property type="project" value="InterPro"/>
</dbReference>
<gene>
    <name evidence="1" type="ORF">M3202_14945</name>
</gene>
<dbReference type="EMBL" id="JAMBOL010000014">
    <property type="protein sequence ID" value="MCM3715367.1"/>
    <property type="molecule type" value="Genomic_DNA"/>
</dbReference>